<protein>
    <submittedName>
        <fullName evidence="1">Uncharacterized protein</fullName>
    </submittedName>
</protein>
<evidence type="ECO:0000313" key="2">
    <source>
        <dbReference type="Proteomes" id="UP000320055"/>
    </source>
</evidence>
<dbReference type="AlphaFoldDB" id="A0A563W002"/>
<proteinExistence type="predicted"/>
<accession>A0A563W002</accession>
<keyword evidence="2" id="KW-1185">Reference proteome</keyword>
<reference evidence="1 2" key="1">
    <citation type="submission" date="2019-01" db="EMBL/GenBank/DDBJ databases">
        <authorList>
            <person name="Brito A."/>
        </authorList>
    </citation>
    <scope>NUCLEOTIDE SEQUENCE [LARGE SCALE GENOMIC DNA]</scope>
    <source>
        <strain evidence="1">1</strain>
    </source>
</reference>
<organism evidence="1 2">
    <name type="scientific">Hyella patelloides LEGE 07179</name>
    <dbReference type="NCBI Taxonomy" id="945734"/>
    <lineage>
        <taxon>Bacteria</taxon>
        <taxon>Bacillati</taxon>
        <taxon>Cyanobacteriota</taxon>
        <taxon>Cyanophyceae</taxon>
        <taxon>Pleurocapsales</taxon>
        <taxon>Hyellaceae</taxon>
        <taxon>Hyella</taxon>
    </lineage>
</organism>
<name>A0A563W002_9CYAN</name>
<dbReference type="Proteomes" id="UP000320055">
    <property type="component" value="Unassembled WGS sequence"/>
</dbReference>
<evidence type="ECO:0000313" key="1">
    <source>
        <dbReference type="EMBL" id="VEP17009.1"/>
    </source>
</evidence>
<gene>
    <name evidence="1" type="ORF">H1P_5250003</name>
</gene>
<dbReference type="EMBL" id="CAACVJ010000474">
    <property type="protein sequence ID" value="VEP17009.1"/>
    <property type="molecule type" value="Genomic_DNA"/>
</dbReference>
<sequence>MEFIQTIVVPINFLTLLNTGKRMKDALKDTASALGLASRRATEGSPLGHKG</sequence>